<evidence type="ECO:0000256" key="1">
    <source>
        <dbReference type="SAM" id="MobiDB-lite"/>
    </source>
</evidence>
<feature type="region of interest" description="Disordered" evidence="1">
    <location>
        <begin position="87"/>
        <end position="122"/>
    </location>
</feature>
<feature type="compositionally biased region" description="Basic and acidic residues" evidence="1">
    <location>
        <begin position="139"/>
        <end position="152"/>
    </location>
</feature>
<name>A0A8D8G0T1_CULPI</name>
<feature type="region of interest" description="Disordered" evidence="1">
    <location>
        <begin position="134"/>
        <end position="153"/>
    </location>
</feature>
<feature type="compositionally biased region" description="Polar residues" evidence="1">
    <location>
        <begin position="87"/>
        <end position="97"/>
    </location>
</feature>
<dbReference type="EMBL" id="HBUE01120433">
    <property type="protein sequence ID" value="CAG6492237.1"/>
    <property type="molecule type" value="Transcribed_RNA"/>
</dbReference>
<reference evidence="2" key="1">
    <citation type="submission" date="2021-05" db="EMBL/GenBank/DDBJ databases">
        <authorList>
            <person name="Alioto T."/>
            <person name="Alioto T."/>
            <person name="Gomez Garrido J."/>
        </authorList>
    </citation>
    <scope>NUCLEOTIDE SEQUENCE</scope>
</reference>
<feature type="region of interest" description="Disordered" evidence="1">
    <location>
        <begin position="166"/>
        <end position="203"/>
    </location>
</feature>
<feature type="compositionally biased region" description="Basic and acidic residues" evidence="1">
    <location>
        <begin position="193"/>
        <end position="203"/>
    </location>
</feature>
<protein>
    <submittedName>
        <fullName evidence="2">(northern house mosquito) hypothetical protein</fullName>
    </submittedName>
</protein>
<sequence length="203" mass="21714">MLSYMLRICLLLGPVVMVVLPAGVLIRLALECFIIRSVFRYYASAGVRPNRCPYCPPPAWSHSRVALRGHGTFCILPPPPLARVLPNTQPAPASQSELGAAASMTAQTTGTVKNPRGAPSRDQDALAPIAKFASAKTKTPKEPSKGKSEAVHQHPAAGGRICCYGAPADDGQGEGKLQGLRLRPVRGGNQCFRGHDPEERDRN</sequence>
<organism evidence="2">
    <name type="scientific">Culex pipiens</name>
    <name type="common">House mosquito</name>
    <dbReference type="NCBI Taxonomy" id="7175"/>
    <lineage>
        <taxon>Eukaryota</taxon>
        <taxon>Metazoa</taxon>
        <taxon>Ecdysozoa</taxon>
        <taxon>Arthropoda</taxon>
        <taxon>Hexapoda</taxon>
        <taxon>Insecta</taxon>
        <taxon>Pterygota</taxon>
        <taxon>Neoptera</taxon>
        <taxon>Endopterygota</taxon>
        <taxon>Diptera</taxon>
        <taxon>Nematocera</taxon>
        <taxon>Culicoidea</taxon>
        <taxon>Culicidae</taxon>
        <taxon>Culicinae</taxon>
        <taxon>Culicini</taxon>
        <taxon>Culex</taxon>
        <taxon>Culex</taxon>
    </lineage>
</organism>
<dbReference type="AlphaFoldDB" id="A0A8D8G0T1"/>
<proteinExistence type="predicted"/>
<accession>A0A8D8G0T1</accession>
<evidence type="ECO:0000313" key="2">
    <source>
        <dbReference type="EMBL" id="CAG6492237.1"/>
    </source>
</evidence>